<keyword evidence="22" id="KW-1185">Reference proteome</keyword>
<dbReference type="PANTHER" id="PTHR12613">
    <property type="entry name" value="ERO1-RELATED"/>
    <property type="match status" value="1"/>
</dbReference>
<protein>
    <submittedName>
        <fullName evidence="21">LANO_0B08460g1_1</fullName>
    </submittedName>
</protein>
<feature type="binding site" evidence="17">
    <location>
        <position position="226"/>
    </location>
    <ligand>
        <name>FAD</name>
        <dbReference type="ChEBI" id="CHEBI:57692"/>
    </ligand>
</feature>
<comment type="subunit">
    <text evidence="4">May function both as a monomer and a homodimer.</text>
</comment>
<feature type="region of interest" description="Disordered" evidence="19">
    <location>
        <begin position="469"/>
        <end position="552"/>
    </location>
</feature>
<evidence type="ECO:0000256" key="2">
    <source>
        <dbReference type="ARBA" id="ARBA00004367"/>
    </source>
</evidence>
<evidence type="ECO:0000256" key="15">
    <source>
        <dbReference type="ARBA" id="ARBA00023284"/>
    </source>
</evidence>
<feature type="binding site" evidence="17">
    <location>
        <position position="195"/>
    </location>
    <ligand>
        <name>FAD</name>
        <dbReference type="ChEBI" id="CHEBI:57692"/>
    </ligand>
</feature>
<organism evidence="21 22">
    <name type="scientific">Lachancea nothofagi CBS 11611</name>
    <dbReference type="NCBI Taxonomy" id="1266666"/>
    <lineage>
        <taxon>Eukaryota</taxon>
        <taxon>Fungi</taxon>
        <taxon>Dikarya</taxon>
        <taxon>Ascomycota</taxon>
        <taxon>Saccharomycotina</taxon>
        <taxon>Saccharomycetes</taxon>
        <taxon>Saccharomycetales</taxon>
        <taxon>Saccharomycetaceae</taxon>
        <taxon>Lachancea</taxon>
    </lineage>
</organism>
<feature type="active site" description="Nucleophile" evidence="16">
    <location>
        <position position="347"/>
    </location>
</feature>
<dbReference type="Pfam" id="PF04137">
    <property type="entry name" value="ERO1"/>
    <property type="match status" value="1"/>
</dbReference>
<sequence>MRLGFLIATVLASSQAVAQTEITQPSVEDTTNFCKMDKDSLVGASCDVTFKEINEINSKIRPELLSLVHSDFFKYFKLDLYKQCTFWNDNNGYCVNRACAVDVVEEWDQLPEYWQPEVLGGLANESLSDDEALNDECSFLDQLCDNSQLRINKNGPDIDYCDTGDFHNKQSVLVDLTANPERFTGYGGEQSSQIWSSIYRENCFSQNETGQCLAKDAFYRLVSGLHASIGTHLSNDHLNTETGRWEPNLELFMARVGDFPDRVANIYFNYAVVAKALWKIQPYLAHLNFCNAYHEDVKSMITSVVSNLDSKIFNENLLFNDDISSNLKDDFRSRFKNVTKIMDCVHCDRCRMWGKVQTTGYATSLKILFEIDSEDEKAKQNVVDKLTKYELIALFNTFDRLSKSIESINNFEKLYTDRLLTAGDRILALFKSNNFFKLLGNAGKSFSSSLRNRSDDSVISELEISEPAITEHKMAEAEIEKPEIEKPEINEYEVVEPKTTENEVAEPNVAEPTTAEPEDAEPKTAEPEEDEPTTVEPEEAEPTTAEPETEVKFQDVKLPPQKDVLRKLESNNTIIKAWNTEVHNLNVALRFIFHSYLDLPRNIARMALYRLNSFWNFFVGVPKYVNDEDQNQATYELNIQ</sequence>
<feature type="binding site" evidence="17">
    <location>
        <position position="184"/>
    </location>
    <ligand>
        <name>FAD</name>
        <dbReference type="ChEBI" id="CHEBI:57692"/>
    </ligand>
</feature>
<comment type="cofactor">
    <cofactor evidence="1 17">
        <name>FAD</name>
        <dbReference type="ChEBI" id="CHEBI:57692"/>
    </cofactor>
</comment>
<evidence type="ECO:0000256" key="1">
    <source>
        <dbReference type="ARBA" id="ARBA00001974"/>
    </source>
</evidence>
<keyword evidence="15" id="KW-0676">Redox-active center</keyword>
<dbReference type="GO" id="GO:0005789">
    <property type="term" value="C:endoplasmic reticulum membrane"/>
    <property type="evidence" value="ECO:0007669"/>
    <property type="project" value="UniProtKB-SubCell"/>
</dbReference>
<dbReference type="PIRSF" id="PIRSF017205">
    <property type="entry name" value="ERO1"/>
    <property type="match status" value="1"/>
</dbReference>
<dbReference type="PANTHER" id="PTHR12613:SF0">
    <property type="entry name" value="ERO1-LIKE PROTEIN"/>
    <property type="match status" value="1"/>
</dbReference>
<proteinExistence type="inferred from homology"/>
<feature type="disulfide bond" description="Redox-active" evidence="18">
    <location>
        <begin position="94"/>
        <end position="99"/>
    </location>
</feature>
<evidence type="ECO:0000256" key="5">
    <source>
        <dbReference type="ARBA" id="ARBA00022448"/>
    </source>
</evidence>
<feature type="binding site" evidence="17">
    <location>
        <position position="255"/>
    </location>
    <ligand>
        <name>FAD</name>
        <dbReference type="ChEBI" id="CHEBI:57692"/>
    </ligand>
</feature>
<keyword evidence="12" id="KW-0472">Membrane</keyword>
<feature type="compositionally biased region" description="Acidic residues" evidence="19">
    <location>
        <begin position="527"/>
        <end position="541"/>
    </location>
</feature>
<accession>A0A1G4J0R1</accession>
<keyword evidence="7 20" id="KW-0732">Signal</keyword>
<keyword evidence="13 18" id="KW-1015">Disulfide bond</keyword>
<name>A0A1G4J0R1_9SACH</name>
<dbReference type="GO" id="GO:0016972">
    <property type="term" value="F:thiol oxidase activity"/>
    <property type="evidence" value="ECO:0007669"/>
    <property type="project" value="InterPro"/>
</dbReference>
<dbReference type="EMBL" id="LT598450">
    <property type="protein sequence ID" value="SCU83149.1"/>
    <property type="molecule type" value="Genomic_DNA"/>
</dbReference>
<dbReference type="GO" id="GO:0071949">
    <property type="term" value="F:FAD binding"/>
    <property type="evidence" value="ECO:0007669"/>
    <property type="project" value="InterPro"/>
</dbReference>
<feature type="compositionally biased region" description="Basic and acidic residues" evidence="19">
    <location>
        <begin position="469"/>
        <end position="501"/>
    </location>
</feature>
<evidence type="ECO:0000256" key="12">
    <source>
        <dbReference type="ARBA" id="ARBA00023136"/>
    </source>
</evidence>
<keyword evidence="11" id="KW-0560">Oxidoreductase</keyword>
<feature type="disulfide bond" evidence="18">
    <location>
        <begin position="144"/>
        <end position="290"/>
    </location>
</feature>
<evidence type="ECO:0000256" key="7">
    <source>
        <dbReference type="ARBA" id="ARBA00022729"/>
    </source>
</evidence>
<comment type="subcellular location">
    <subcellularLocation>
        <location evidence="2">Endoplasmic reticulum membrane</location>
        <topology evidence="2">Peripheral membrane protein</topology>
        <orientation evidence="2">Lumenal side</orientation>
    </subcellularLocation>
</comment>
<dbReference type="GO" id="GO:0034975">
    <property type="term" value="P:protein folding in endoplasmic reticulum"/>
    <property type="evidence" value="ECO:0007669"/>
    <property type="project" value="InterPro"/>
</dbReference>
<evidence type="ECO:0000256" key="16">
    <source>
        <dbReference type="PIRSR" id="PIRSR017205-1"/>
    </source>
</evidence>
<dbReference type="OrthoDB" id="269384at2759"/>
<evidence type="ECO:0000256" key="20">
    <source>
        <dbReference type="SAM" id="SignalP"/>
    </source>
</evidence>
<evidence type="ECO:0000256" key="13">
    <source>
        <dbReference type="ARBA" id="ARBA00023157"/>
    </source>
</evidence>
<feature type="chain" id="PRO_5009235824" evidence="20">
    <location>
        <begin position="19"/>
        <end position="640"/>
    </location>
</feature>
<reference evidence="22" key="1">
    <citation type="submission" date="2016-03" db="EMBL/GenBank/DDBJ databases">
        <authorList>
            <person name="Devillers Hugo."/>
        </authorList>
    </citation>
    <scope>NUCLEOTIDE SEQUENCE [LARGE SCALE GENOMIC DNA]</scope>
</reference>
<evidence type="ECO:0000256" key="14">
    <source>
        <dbReference type="ARBA" id="ARBA00023180"/>
    </source>
</evidence>
<evidence type="ECO:0000256" key="3">
    <source>
        <dbReference type="ARBA" id="ARBA00008277"/>
    </source>
</evidence>
<evidence type="ECO:0000313" key="21">
    <source>
        <dbReference type="EMBL" id="SCU83149.1"/>
    </source>
</evidence>
<keyword evidence="6" id="KW-0285">Flavoprotein</keyword>
<evidence type="ECO:0000313" key="22">
    <source>
        <dbReference type="Proteomes" id="UP000189911"/>
    </source>
</evidence>
<comment type="similarity">
    <text evidence="3">Belongs to the EROs family.</text>
</comment>
<feature type="active site" evidence="16">
    <location>
        <position position="350"/>
    </location>
</feature>
<feature type="disulfide bond" description="Redox-active" evidence="18">
    <location>
        <begin position="347"/>
        <end position="350"/>
    </location>
</feature>
<dbReference type="AlphaFoldDB" id="A0A1G4J0R1"/>
<evidence type="ECO:0000256" key="18">
    <source>
        <dbReference type="PIRSR" id="PIRSR017205-3"/>
    </source>
</evidence>
<evidence type="ECO:0000256" key="8">
    <source>
        <dbReference type="ARBA" id="ARBA00022824"/>
    </source>
</evidence>
<dbReference type="Proteomes" id="UP000189911">
    <property type="component" value="Chromosome B"/>
</dbReference>
<dbReference type="GO" id="GO:0015035">
    <property type="term" value="F:protein-disulfide reductase activity"/>
    <property type="evidence" value="ECO:0007669"/>
    <property type="project" value="InterPro"/>
</dbReference>
<evidence type="ECO:0000256" key="6">
    <source>
        <dbReference type="ARBA" id="ARBA00022630"/>
    </source>
</evidence>
<evidence type="ECO:0000256" key="9">
    <source>
        <dbReference type="ARBA" id="ARBA00022827"/>
    </source>
</evidence>
<keyword evidence="8" id="KW-0256">Endoplasmic reticulum</keyword>
<keyword evidence="9 17" id="KW-0274">FAD</keyword>
<feature type="signal peptide" evidence="20">
    <location>
        <begin position="1"/>
        <end position="18"/>
    </location>
</feature>
<evidence type="ECO:0000256" key="10">
    <source>
        <dbReference type="ARBA" id="ARBA00022982"/>
    </source>
</evidence>
<feature type="binding site" evidence="17">
    <location>
        <position position="182"/>
    </location>
    <ligand>
        <name>FAD</name>
        <dbReference type="ChEBI" id="CHEBI:57692"/>
    </ligand>
</feature>
<feature type="binding site" evidence="17">
    <location>
        <position position="223"/>
    </location>
    <ligand>
        <name>FAD</name>
        <dbReference type="ChEBI" id="CHEBI:57692"/>
    </ligand>
</feature>
<feature type="disulfide bond" evidence="18">
    <location>
        <begin position="137"/>
        <end position="161"/>
    </location>
</feature>
<keyword evidence="14" id="KW-0325">Glycoprotein</keyword>
<evidence type="ECO:0000256" key="11">
    <source>
        <dbReference type="ARBA" id="ARBA00023002"/>
    </source>
</evidence>
<evidence type="ECO:0000256" key="4">
    <source>
        <dbReference type="ARBA" id="ARBA00011802"/>
    </source>
</evidence>
<dbReference type="InterPro" id="IPR037192">
    <property type="entry name" value="ERO1-like_sf"/>
</dbReference>
<keyword evidence="10" id="KW-0249">Electron transport</keyword>
<gene>
    <name evidence="21" type="ORF">LANO_0B08460G</name>
</gene>
<keyword evidence="5" id="KW-0813">Transport</keyword>
<evidence type="ECO:0000256" key="19">
    <source>
        <dbReference type="SAM" id="MobiDB-lite"/>
    </source>
</evidence>
<dbReference type="InterPro" id="IPR007266">
    <property type="entry name" value="Ero1"/>
</dbReference>
<evidence type="ECO:0000256" key="17">
    <source>
        <dbReference type="PIRSR" id="PIRSR017205-2"/>
    </source>
</evidence>
<dbReference type="SUPFAM" id="SSF110019">
    <property type="entry name" value="ERO1-like"/>
    <property type="match status" value="1"/>
</dbReference>